<feature type="compositionally biased region" description="Pro residues" evidence="1">
    <location>
        <begin position="128"/>
        <end position="153"/>
    </location>
</feature>
<evidence type="ECO:0000313" key="2">
    <source>
        <dbReference type="Proteomes" id="UP000515140"/>
    </source>
</evidence>
<protein>
    <submittedName>
        <fullName evidence="3">Formin-like protein 16</fullName>
    </submittedName>
</protein>
<evidence type="ECO:0000313" key="3">
    <source>
        <dbReference type="RefSeq" id="XP_020820254.1"/>
    </source>
</evidence>
<dbReference type="Proteomes" id="UP000515140">
    <property type="component" value="Unplaced"/>
</dbReference>
<dbReference type="InParanoid" id="A0A6P5INM6"/>
<feature type="region of interest" description="Disordered" evidence="1">
    <location>
        <begin position="25"/>
        <end position="47"/>
    </location>
</feature>
<proteinExistence type="predicted"/>
<dbReference type="KEGG" id="pcw:110193042"/>
<evidence type="ECO:0000256" key="1">
    <source>
        <dbReference type="SAM" id="MobiDB-lite"/>
    </source>
</evidence>
<reference evidence="3" key="1">
    <citation type="submission" date="2025-08" db="UniProtKB">
        <authorList>
            <consortium name="RefSeq"/>
        </authorList>
    </citation>
    <scope>IDENTIFICATION</scope>
    <source>
        <tissue evidence="3">Spleen</tissue>
    </source>
</reference>
<feature type="region of interest" description="Disordered" evidence="1">
    <location>
        <begin position="108"/>
        <end position="158"/>
    </location>
</feature>
<feature type="region of interest" description="Disordered" evidence="1">
    <location>
        <begin position="288"/>
        <end position="311"/>
    </location>
</feature>
<sequence length="332" mass="35507">MGAPQQAAGGEQLAIERAPALMQALRQPSPARSLQPAASAKISPSKTALQVQLQESFAFRRLRSAGRARILESSPRPLQSPTGSPCAPGAAESICPVGPYGRQTGRPLQGVGLPCAQLQPAPVRPEGFWPPPPSPPPQHPPPQLRLSPPPPEVVPGSGSGRRFSGFWFDPSEAFPAHACPCPPWRAWLPRARRCRPPGLDHFPSGPPALSEAQSLAHPLLTSSRPNTEDSVALFQKEHTQKMGLIRWPLTASFLCHVTSSPGIVEWKFGVARIGSECKLFENREPEILPSELGRGGASQDPEEVPSISSDPDLPGLKDAITYNVLLCNPASL</sequence>
<dbReference type="RefSeq" id="XP_020820254.1">
    <property type="nucleotide sequence ID" value="XM_020964595.1"/>
</dbReference>
<name>A0A6P5INM6_PHACI</name>
<keyword evidence="2" id="KW-1185">Reference proteome</keyword>
<accession>A0A6P5INM6</accession>
<feature type="region of interest" description="Disordered" evidence="1">
    <location>
        <begin position="68"/>
        <end position="88"/>
    </location>
</feature>
<dbReference type="AlphaFoldDB" id="A0A6P5INM6"/>
<dbReference type="GeneID" id="110193042"/>
<organism evidence="2 3">
    <name type="scientific">Phascolarctos cinereus</name>
    <name type="common">Koala</name>
    <dbReference type="NCBI Taxonomy" id="38626"/>
    <lineage>
        <taxon>Eukaryota</taxon>
        <taxon>Metazoa</taxon>
        <taxon>Chordata</taxon>
        <taxon>Craniata</taxon>
        <taxon>Vertebrata</taxon>
        <taxon>Euteleostomi</taxon>
        <taxon>Mammalia</taxon>
        <taxon>Metatheria</taxon>
        <taxon>Diprotodontia</taxon>
        <taxon>Phascolarctidae</taxon>
        <taxon>Phascolarctos</taxon>
    </lineage>
</organism>
<gene>
    <name evidence="3" type="primary">LOC110193042</name>
</gene>